<gene>
    <name evidence="1" type="ORF">ABU614_21970</name>
</gene>
<accession>A0AAU8MTG3</accession>
<organism evidence="1">
    <name type="scientific">Lysobacter firmicutimachus</name>
    <dbReference type="NCBI Taxonomy" id="1792846"/>
    <lineage>
        <taxon>Bacteria</taxon>
        <taxon>Pseudomonadati</taxon>
        <taxon>Pseudomonadota</taxon>
        <taxon>Gammaproteobacteria</taxon>
        <taxon>Lysobacterales</taxon>
        <taxon>Lysobacteraceae</taxon>
        <taxon>Lysobacter</taxon>
    </lineage>
</organism>
<dbReference type="EMBL" id="CP159925">
    <property type="protein sequence ID" value="XCO74987.1"/>
    <property type="molecule type" value="Genomic_DNA"/>
</dbReference>
<protein>
    <submittedName>
        <fullName evidence="1">Uncharacterized protein</fullName>
    </submittedName>
</protein>
<dbReference type="AlphaFoldDB" id="A0AAU8MTG3"/>
<proteinExistence type="predicted"/>
<evidence type="ECO:0000313" key="1">
    <source>
        <dbReference type="EMBL" id="XCO74987.1"/>
    </source>
</evidence>
<dbReference type="RefSeq" id="WP_363797824.1">
    <property type="nucleotide sequence ID" value="NZ_CP159925.1"/>
</dbReference>
<reference evidence="1" key="1">
    <citation type="submission" date="2024-06" db="EMBL/GenBank/DDBJ databases">
        <authorList>
            <person name="Li S."/>
        </authorList>
    </citation>
    <scope>NUCLEOTIDE SEQUENCE</scope>
    <source>
        <strain evidence="1">SR10</strain>
    </source>
</reference>
<name>A0AAU8MTG3_9GAMM</name>
<sequence>MSRPNSSIPSNDPTPQREPHFGRDFLFLDEIDGDRPNYGVHFKSQSECAGFAVSAISEVSKEVRKGNLRFNGDPVRAARLVYDLSIARKALEERFPNLAWEAVEERNVTVVNTALARALCDAETFVRKAVELLDELDIKACNSVPNGYARRGRLLNRARHLLPEFETTHALALQQARIDAGVTS</sequence>